<dbReference type="Proteomes" id="UP000706039">
    <property type="component" value="Unassembled WGS sequence"/>
</dbReference>
<dbReference type="InterPro" id="IPR000182">
    <property type="entry name" value="GNAT_dom"/>
</dbReference>
<reference evidence="2 3" key="1">
    <citation type="submission" date="2021-08" db="EMBL/GenBank/DDBJ databases">
        <authorList>
            <person name="Tuo L."/>
        </authorList>
    </citation>
    <scope>NUCLEOTIDE SEQUENCE [LARGE SCALE GENOMIC DNA]</scope>
    <source>
        <strain evidence="2 3">JCM 31229</strain>
    </source>
</reference>
<sequence length="177" mass="19229">MTIATAPTILTERTILRAHRHGDFERFAQIWGDAEVTRFVGGVPLPRGDAWTRFLRAVGLWPIMGYGYWAVEDRGDGRYLGLVGLAELERGIPAIAGVPEAGWVFGPDAHGRGIASETVGAIIGWADANLPDPETCCIIDTENAASIRVAEKTGFVLAGPEDYRDGRILVFRRPRAG</sequence>
<comment type="caution">
    <text evidence="2">The sequence shown here is derived from an EMBL/GenBank/DDBJ whole genome shotgun (WGS) entry which is preliminary data.</text>
</comment>
<evidence type="ECO:0000259" key="1">
    <source>
        <dbReference type="PROSITE" id="PS51186"/>
    </source>
</evidence>
<dbReference type="EMBL" id="JAINVV010000007">
    <property type="protein sequence ID" value="MBY8823727.1"/>
    <property type="molecule type" value="Genomic_DNA"/>
</dbReference>
<organism evidence="2 3">
    <name type="scientific">Sphingomonas colocasiae</name>
    <dbReference type="NCBI Taxonomy" id="1848973"/>
    <lineage>
        <taxon>Bacteria</taxon>
        <taxon>Pseudomonadati</taxon>
        <taxon>Pseudomonadota</taxon>
        <taxon>Alphaproteobacteria</taxon>
        <taxon>Sphingomonadales</taxon>
        <taxon>Sphingomonadaceae</taxon>
        <taxon>Sphingomonas</taxon>
    </lineage>
</organism>
<dbReference type="PANTHER" id="PTHR43792">
    <property type="entry name" value="GNAT FAMILY, PUTATIVE (AFU_ORTHOLOGUE AFUA_3G00765)-RELATED-RELATED"/>
    <property type="match status" value="1"/>
</dbReference>
<name>A0ABS7PTK6_9SPHN</name>
<dbReference type="PROSITE" id="PS51186">
    <property type="entry name" value="GNAT"/>
    <property type="match status" value="1"/>
</dbReference>
<feature type="domain" description="N-acetyltransferase" evidence="1">
    <location>
        <begin position="14"/>
        <end position="176"/>
    </location>
</feature>
<dbReference type="InterPro" id="IPR051531">
    <property type="entry name" value="N-acetyltransferase"/>
</dbReference>
<keyword evidence="3" id="KW-1185">Reference proteome</keyword>
<evidence type="ECO:0000313" key="2">
    <source>
        <dbReference type="EMBL" id="MBY8823727.1"/>
    </source>
</evidence>
<accession>A0ABS7PTK6</accession>
<proteinExistence type="predicted"/>
<protein>
    <submittedName>
        <fullName evidence="2">GNAT family N-acetyltransferase</fullName>
    </submittedName>
</protein>
<dbReference type="PANTHER" id="PTHR43792:SF16">
    <property type="entry name" value="N-ACETYLTRANSFERASE DOMAIN-CONTAINING PROTEIN"/>
    <property type="match status" value="1"/>
</dbReference>
<dbReference type="InterPro" id="IPR016181">
    <property type="entry name" value="Acyl_CoA_acyltransferase"/>
</dbReference>
<evidence type="ECO:0000313" key="3">
    <source>
        <dbReference type="Proteomes" id="UP000706039"/>
    </source>
</evidence>
<dbReference type="SUPFAM" id="SSF55729">
    <property type="entry name" value="Acyl-CoA N-acyltransferases (Nat)"/>
    <property type="match status" value="1"/>
</dbReference>
<dbReference type="Pfam" id="PF13302">
    <property type="entry name" value="Acetyltransf_3"/>
    <property type="match status" value="1"/>
</dbReference>
<gene>
    <name evidence="2" type="ORF">K7G82_15585</name>
</gene>
<dbReference type="Gene3D" id="3.40.630.30">
    <property type="match status" value="1"/>
</dbReference>
<dbReference type="RefSeq" id="WP_222990837.1">
    <property type="nucleotide sequence ID" value="NZ_JAINVV010000007.1"/>
</dbReference>